<keyword evidence="4" id="KW-0798">TonB box</keyword>
<dbReference type="InterPro" id="IPR036942">
    <property type="entry name" value="Beta-barrel_TonB_sf"/>
</dbReference>
<keyword evidence="8" id="KW-0675">Receptor</keyword>
<dbReference type="GO" id="GO:0009279">
    <property type="term" value="C:cell outer membrane"/>
    <property type="evidence" value="ECO:0007669"/>
    <property type="project" value="UniProtKB-SubCell"/>
</dbReference>
<reference evidence="8 9" key="1">
    <citation type="submission" date="2018-06" db="EMBL/GenBank/DDBJ databases">
        <authorList>
            <consortium name="Pathogen Informatics"/>
            <person name="Doyle S."/>
        </authorList>
    </citation>
    <scope>NUCLEOTIDE SEQUENCE [LARGE SCALE GENOMIC DNA]</scope>
    <source>
        <strain evidence="8 9">NCTC13456</strain>
    </source>
</reference>
<dbReference type="SUPFAM" id="SSF56935">
    <property type="entry name" value="Porins"/>
    <property type="match status" value="1"/>
</dbReference>
<keyword evidence="3" id="KW-0998">Cell outer membrane</keyword>
<feature type="chain" id="PRO_5016953127" evidence="5">
    <location>
        <begin position="19"/>
        <end position="915"/>
    </location>
</feature>
<dbReference type="InterPro" id="IPR008969">
    <property type="entry name" value="CarboxyPept-like_regulatory"/>
</dbReference>
<evidence type="ECO:0000256" key="2">
    <source>
        <dbReference type="ARBA" id="ARBA00023136"/>
    </source>
</evidence>
<evidence type="ECO:0000256" key="3">
    <source>
        <dbReference type="ARBA" id="ARBA00023237"/>
    </source>
</evidence>
<dbReference type="EMBL" id="UFXS01000002">
    <property type="protein sequence ID" value="STE54778.1"/>
    <property type="molecule type" value="Genomic_DNA"/>
</dbReference>
<feature type="domain" description="TonB-dependent receptor plug" evidence="7">
    <location>
        <begin position="129"/>
        <end position="224"/>
    </location>
</feature>
<dbReference type="InterPro" id="IPR000531">
    <property type="entry name" value="Beta-barrel_TonB"/>
</dbReference>
<feature type="domain" description="TonB-dependent receptor-like beta-barrel" evidence="6">
    <location>
        <begin position="444"/>
        <end position="878"/>
    </location>
</feature>
<dbReference type="InterPro" id="IPR037066">
    <property type="entry name" value="Plug_dom_sf"/>
</dbReference>
<dbReference type="PANTHER" id="PTHR40980:SF5">
    <property type="entry name" value="TONB-DEPENDENT RECEPTOR"/>
    <property type="match status" value="1"/>
</dbReference>
<accession>A0A376J8G7</accession>
<dbReference type="Gene3D" id="2.40.170.20">
    <property type="entry name" value="TonB-dependent receptor, beta-barrel domain"/>
    <property type="match status" value="1"/>
</dbReference>
<dbReference type="Proteomes" id="UP000254737">
    <property type="component" value="Unassembled WGS sequence"/>
</dbReference>
<keyword evidence="5" id="KW-0732">Signal</keyword>
<dbReference type="Gene3D" id="2.170.130.10">
    <property type="entry name" value="TonB-dependent receptor, plug domain"/>
    <property type="match status" value="1"/>
</dbReference>
<evidence type="ECO:0000313" key="9">
    <source>
        <dbReference type="Proteomes" id="UP000254737"/>
    </source>
</evidence>
<proteinExistence type="inferred from homology"/>
<dbReference type="InterPro" id="IPR012910">
    <property type="entry name" value="Plug_dom"/>
</dbReference>
<dbReference type="STRING" id="343874.GCA_000805695_02231"/>
<name>A0A376J8G7_9FLAO</name>
<sequence>MKRNLTLLLLLGSAALFAQTNIKLEGTLFDQKTNQPLSEKTFVVEGLNIQAKTDEKGHYEISIPDDTYQLDIKVDGYQSVSQNLSDSNTLNMYLKPEDFKDGKIDLETAVVTANKIKSSEASLLNVQKKSVTIVQNVGSQELSRKGLSNAESAIQQVTGISKSEGKGGVFVRGLGDRYNSTMLNGLPLPSNEPENKNISLDLFGSDIIQSVGVNKVYNVDLYGDIGGANVDISSKLYEGKGFLDIEFGSGVSMRAVDRTFKVANNLKYYGFNRNNLPTSIKSYQFVSRWSPDKSAFPVNQDYGLTGGKSFNVGSQGKLNVFGTASFSNSYTYEDGFQRVVGTTNDNIEVDYFKVKKYEYSTKTTGMLNVNYKINPKHQLFANGIMVNGSKSSVNEYDSYLPQDNRYEFTRQTLTEQNLLLIGQLLGKHQLSDRLDIDWGASYNLVHSDMPDRITNNLIHNDGDNYAFNTGSPTTNNRYFQYIDETEYAGKAILSYKLFKNAENDYNGKLTIGYNGRKKSRDFESNQFNFRISGDVKVNPNKLDDFLNGDNQASSPYIPGTFFINTQRMESLVPYTYNGDLTVHSGFANFEQTINDNFTYSLGVRVDKVLQEIEWDTNYPMSGVKFSDADIDKTFILPALNIKYSLDSRQNLRLSASKTYTLPQFKEKAPFRYEGIGENSVGNPFLNSSDNYNLDIKWELFPSSNEILSFGAFGKFIQNPISQVLLNSALNDNTFVNAGENAYVFGAELEVRKNLIKNVGHSELSAGFNATVMYSKQKLDSDKVAEDTKNTLSVNFNEKEDKLQGASPLLLNADLSYKVLKGNFKPSFTLIGNYFHDRVYSLGSFERGNIIEKGVVTLNFISRAEIGDRWEMKLSVDNLLNSKIRRIQDNQQGEIDTRNFRKGLDVSLGVKYKIFK</sequence>
<gene>
    <name evidence="8" type="ORF">NCTC13456_03499</name>
</gene>
<dbReference type="Gene3D" id="2.60.40.1120">
    <property type="entry name" value="Carboxypeptidase-like, regulatory domain"/>
    <property type="match status" value="1"/>
</dbReference>
<organism evidence="8 9">
    <name type="scientific">Empedobacter falsenii</name>
    <dbReference type="NCBI Taxonomy" id="343874"/>
    <lineage>
        <taxon>Bacteria</taxon>
        <taxon>Pseudomonadati</taxon>
        <taxon>Bacteroidota</taxon>
        <taxon>Flavobacteriia</taxon>
        <taxon>Flavobacteriales</taxon>
        <taxon>Weeksellaceae</taxon>
        <taxon>Empedobacter</taxon>
    </lineage>
</organism>
<comment type="subcellular location">
    <subcellularLocation>
        <location evidence="1 4">Cell outer membrane</location>
    </subcellularLocation>
</comment>
<dbReference type="SUPFAM" id="SSF49464">
    <property type="entry name" value="Carboxypeptidase regulatory domain-like"/>
    <property type="match status" value="1"/>
</dbReference>
<dbReference type="RefSeq" id="WP_038336814.1">
    <property type="nucleotide sequence ID" value="NZ_JSYQ01000031.1"/>
</dbReference>
<evidence type="ECO:0000313" key="8">
    <source>
        <dbReference type="EMBL" id="STE54778.1"/>
    </source>
</evidence>
<evidence type="ECO:0000259" key="6">
    <source>
        <dbReference type="Pfam" id="PF00593"/>
    </source>
</evidence>
<dbReference type="Pfam" id="PF07715">
    <property type="entry name" value="Plug"/>
    <property type="match status" value="1"/>
</dbReference>
<dbReference type="Pfam" id="PF13715">
    <property type="entry name" value="CarbopepD_reg_2"/>
    <property type="match status" value="1"/>
</dbReference>
<feature type="signal peptide" evidence="5">
    <location>
        <begin position="1"/>
        <end position="18"/>
    </location>
</feature>
<evidence type="ECO:0000256" key="4">
    <source>
        <dbReference type="RuleBase" id="RU003357"/>
    </source>
</evidence>
<evidence type="ECO:0000256" key="5">
    <source>
        <dbReference type="SAM" id="SignalP"/>
    </source>
</evidence>
<keyword evidence="2 4" id="KW-0472">Membrane</keyword>
<evidence type="ECO:0000259" key="7">
    <source>
        <dbReference type="Pfam" id="PF07715"/>
    </source>
</evidence>
<dbReference type="AlphaFoldDB" id="A0A376J8G7"/>
<dbReference type="OrthoDB" id="9768470at2"/>
<dbReference type="Pfam" id="PF00593">
    <property type="entry name" value="TonB_dep_Rec_b-barrel"/>
    <property type="match status" value="1"/>
</dbReference>
<evidence type="ECO:0000256" key="1">
    <source>
        <dbReference type="ARBA" id="ARBA00004442"/>
    </source>
</evidence>
<protein>
    <submittedName>
        <fullName evidence="8">TonB-dependent receptor</fullName>
    </submittedName>
</protein>
<comment type="similarity">
    <text evidence="4">Belongs to the TonB-dependent receptor family.</text>
</comment>
<dbReference type="PANTHER" id="PTHR40980">
    <property type="entry name" value="PLUG DOMAIN-CONTAINING PROTEIN"/>
    <property type="match status" value="1"/>
</dbReference>